<evidence type="ECO:0000256" key="1">
    <source>
        <dbReference type="SAM" id="MobiDB-lite"/>
    </source>
</evidence>
<feature type="compositionally biased region" description="Polar residues" evidence="1">
    <location>
        <begin position="23"/>
        <end position="34"/>
    </location>
</feature>
<feature type="compositionally biased region" description="Acidic residues" evidence="1">
    <location>
        <begin position="387"/>
        <end position="408"/>
    </location>
</feature>
<feature type="compositionally biased region" description="Acidic residues" evidence="1">
    <location>
        <begin position="463"/>
        <end position="479"/>
    </location>
</feature>
<protein>
    <submittedName>
        <fullName evidence="2">Uncharacterized protein</fullName>
    </submittedName>
</protein>
<name>A0A150GTT9_GONPE</name>
<feature type="compositionally biased region" description="Low complexity" evidence="1">
    <location>
        <begin position="63"/>
        <end position="84"/>
    </location>
</feature>
<feature type="region of interest" description="Disordered" evidence="1">
    <location>
        <begin position="290"/>
        <end position="509"/>
    </location>
</feature>
<feature type="region of interest" description="Disordered" evidence="1">
    <location>
        <begin position="1"/>
        <end position="238"/>
    </location>
</feature>
<organism evidence="2 3">
    <name type="scientific">Gonium pectorale</name>
    <name type="common">Green alga</name>
    <dbReference type="NCBI Taxonomy" id="33097"/>
    <lineage>
        <taxon>Eukaryota</taxon>
        <taxon>Viridiplantae</taxon>
        <taxon>Chlorophyta</taxon>
        <taxon>core chlorophytes</taxon>
        <taxon>Chlorophyceae</taxon>
        <taxon>CS clade</taxon>
        <taxon>Chlamydomonadales</taxon>
        <taxon>Volvocaceae</taxon>
        <taxon>Gonium</taxon>
    </lineage>
</organism>
<feature type="compositionally biased region" description="Low complexity" evidence="1">
    <location>
        <begin position="415"/>
        <end position="426"/>
    </location>
</feature>
<comment type="caution">
    <text evidence="2">The sequence shown here is derived from an EMBL/GenBank/DDBJ whole genome shotgun (WGS) entry which is preliminary data.</text>
</comment>
<reference evidence="3" key="1">
    <citation type="journal article" date="2016" name="Nat. Commun.">
        <title>The Gonium pectorale genome demonstrates co-option of cell cycle regulation during the evolution of multicellularity.</title>
        <authorList>
            <person name="Hanschen E.R."/>
            <person name="Marriage T.N."/>
            <person name="Ferris P.J."/>
            <person name="Hamaji T."/>
            <person name="Toyoda A."/>
            <person name="Fujiyama A."/>
            <person name="Neme R."/>
            <person name="Noguchi H."/>
            <person name="Minakuchi Y."/>
            <person name="Suzuki M."/>
            <person name="Kawai-Toyooka H."/>
            <person name="Smith D.R."/>
            <person name="Sparks H."/>
            <person name="Anderson J."/>
            <person name="Bakaric R."/>
            <person name="Luria V."/>
            <person name="Karger A."/>
            <person name="Kirschner M.W."/>
            <person name="Durand P.M."/>
            <person name="Michod R.E."/>
            <person name="Nozaki H."/>
            <person name="Olson B.J."/>
        </authorList>
    </citation>
    <scope>NUCLEOTIDE SEQUENCE [LARGE SCALE GENOMIC DNA]</scope>
    <source>
        <strain evidence="3">NIES-2863</strain>
    </source>
</reference>
<keyword evidence="3" id="KW-1185">Reference proteome</keyword>
<feature type="compositionally biased region" description="Low complexity" evidence="1">
    <location>
        <begin position="496"/>
        <end position="509"/>
    </location>
</feature>
<proteinExistence type="predicted"/>
<evidence type="ECO:0000313" key="2">
    <source>
        <dbReference type="EMBL" id="KXZ53249.1"/>
    </source>
</evidence>
<dbReference type="AlphaFoldDB" id="A0A150GTT9"/>
<sequence length="509" mass="53518">MYGSGDEDAEFREEDEDDDVQASRASVGSASTCTIPDDDRHASLDEGEDEDEEDGILAEAPHSQTASSIATGSGSSSSSGMEASPMNAVVPMGASPRHTTSSFLPVHASAQSGHHHSQDQRQPRARHGQHQHLDQHTSGPAQPGPGPQQGRTLDGPLVPPEVLERMAQYAGDEGLARPSTAVPSALRADSADRGPPVPPEVLSYLEQYTGGGEGDVRPSTASPSVLRTGASREVPVPPEVLSYMQQYTGDEGGARPSSAAPSVLSVSRSLPELPVPELVVHMAAQFQAGAERQAAGRSFGRPSGDSVGVPEPLYEGEGVNGPQGHSGDGYEDERPPHQLYSASGEGEEHSEGEGENADMYWGGADDGQLYHMSHDYQGGGWDGVVEVADEGLEEEAGEGEEEQDDDEASGPAKESYASSSATFRSSLPPVLPEAPLDIMQPQEVLPSDRQRTQGGRPEPQAVAEEEEDEEEDGFGDDADGAFKVVVGSWLQEPAGRRPGAAAGRPSRPR</sequence>
<evidence type="ECO:0000313" key="3">
    <source>
        <dbReference type="Proteomes" id="UP000075714"/>
    </source>
</evidence>
<dbReference type="OrthoDB" id="552241at2759"/>
<dbReference type="EMBL" id="LSYV01000008">
    <property type="protein sequence ID" value="KXZ53249.1"/>
    <property type="molecule type" value="Genomic_DNA"/>
</dbReference>
<dbReference type="STRING" id="33097.A0A150GTT9"/>
<gene>
    <name evidence="2" type="ORF">GPECTOR_7g1143</name>
</gene>
<feature type="compositionally biased region" description="Acidic residues" evidence="1">
    <location>
        <begin position="1"/>
        <end position="20"/>
    </location>
</feature>
<feature type="compositionally biased region" description="Gly residues" evidence="1">
    <location>
        <begin position="318"/>
        <end position="327"/>
    </location>
</feature>
<feature type="compositionally biased region" description="Acidic residues" evidence="1">
    <location>
        <begin position="45"/>
        <end position="56"/>
    </location>
</feature>
<dbReference type="Proteomes" id="UP000075714">
    <property type="component" value="Unassembled WGS sequence"/>
</dbReference>
<accession>A0A150GTT9</accession>